<proteinExistence type="predicted"/>
<dbReference type="EMBL" id="JAVIDA010000008">
    <property type="protein sequence ID" value="MDQ9071435.1"/>
    <property type="molecule type" value="Genomic_DNA"/>
</dbReference>
<dbReference type="RefSeq" id="WP_308955756.1">
    <property type="nucleotide sequence ID" value="NZ_JAVICY010000007.1"/>
</dbReference>
<dbReference type="InterPro" id="IPR009367">
    <property type="entry name" value="Elm1-like"/>
</dbReference>
<name>A0AAW8JJU8_9GAMM</name>
<sequence length="346" mass="39367">MNTNQKQIIILTDGRSGHETQSLGITTILNKDQVFDVKFIKIKEISKFKKIIFKFALNLFPKEWLLGQLFDVEQFEHLDIDQIAYIVSAGGDTLLPNAVLKSYLVSVGVHVKNVIATSLRGMPESAFDVVFTIDKTKSEKKPYIYYTIAPNKLLSFDLATDEKLARERLGLDQNIGVWCVLIGANSHDVSIGSVEEWIIMLEKLAQQFAADVFYVSTSRRTPKNFEQSLKNVLKQYKNIHLILVGEGDKTPIKDLMYAANMLICSPDSTSMVSESLMLGKPLFIAKFDSTDMNEEFKLFYEDKISNGWLRMGLVDGDSLFDDLKEFNYINHANSLYELFKNRLKDV</sequence>
<dbReference type="Proteomes" id="UP001243195">
    <property type="component" value="Unassembled WGS sequence"/>
</dbReference>
<comment type="caution">
    <text evidence="1">The sequence shown here is derived from an EMBL/GenBank/DDBJ whole genome shotgun (WGS) entry which is preliminary data.</text>
</comment>
<evidence type="ECO:0000313" key="2">
    <source>
        <dbReference type="Proteomes" id="UP001243195"/>
    </source>
</evidence>
<accession>A0AAW8JJU8</accession>
<reference evidence="1" key="1">
    <citation type="submission" date="2023-08" db="EMBL/GenBank/DDBJ databases">
        <title>Emergence of clinically-relevant ST2 carbapenem-resistant Acinetobacter baumannii strains in hospital sewages in Zhejiang, East of China.</title>
        <authorList>
            <person name="Kaichao C."/>
            <person name="Zhang R."/>
        </authorList>
    </citation>
    <scope>NUCLEOTIDE SEQUENCE</scope>
    <source>
        <strain evidence="1">M-SY-60</strain>
    </source>
</reference>
<evidence type="ECO:0000313" key="1">
    <source>
        <dbReference type="EMBL" id="MDQ9071435.1"/>
    </source>
</evidence>
<protein>
    <submittedName>
        <fullName evidence="1">ELM1/GtrOC1 family putative glycosyltransferase</fullName>
    </submittedName>
</protein>
<organism evidence="1 2">
    <name type="scientific">Acinetobacter gerneri</name>
    <dbReference type="NCBI Taxonomy" id="202952"/>
    <lineage>
        <taxon>Bacteria</taxon>
        <taxon>Pseudomonadati</taxon>
        <taxon>Pseudomonadota</taxon>
        <taxon>Gammaproteobacteria</taxon>
        <taxon>Moraxellales</taxon>
        <taxon>Moraxellaceae</taxon>
        <taxon>Acinetobacter</taxon>
    </lineage>
</organism>
<gene>
    <name evidence="1" type="ORF">RFH51_08200</name>
</gene>
<dbReference type="AlphaFoldDB" id="A0AAW8JJU8"/>
<dbReference type="Pfam" id="PF06258">
    <property type="entry name" value="Mito_fiss_Elm1"/>
    <property type="match status" value="1"/>
</dbReference>